<gene>
    <name evidence="1" type="ORF">HGR_15849</name>
</gene>
<comment type="caution">
    <text evidence="1">The sequence shown here is derived from an EMBL/GenBank/DDBJ whole genome shotgun (WGS) entry which is preliminary data.</text>
</comment>
<accession>F3KXI0</accession>
<reference evidence="1 2" key="1">
    <citation type="journal article" date="2011" name="EMBO J.">
        <title>Structural diversity of bacterial flagellar motors.</title>
        <authorList>
            <person name="Chen S."/>
            <person name="Beeby M."/>
            <person name="Murphy G.E."/>
            <person name="Leadbetter J.R."/>
            <person name="Hendrixson D.R."/>
            <person name="Briegel A."/>
            <person name="Li Z."/>
            <person name="Shi J."/>
            <person name="Tocheva E.I."/>
            <person name="Muller A."/>
            <person name="Dobro M.J."/>
            <person name="Jensen G.J."/>
        </authorList>
    </citation>
    <scope>NUCLEOTIDE SEQUENCE [LARGE SCALE GENOMIC DNA]</scope>
    <source>
        <strain evidence="1 2">ATCC 19624</strain>
    </source>
</reference>
<sequence>MNMHPRDAAVQTASTSVLPVTVDALAREIYESASPAVRAHMKAQACARVVPELTVEDRARLLRLLTQPNPALLDEIQSEEPDWASSGAGAALLWMVEVDHQDHRPSRFPG</sequence>
<dbReference type="Proteomes" id="UP000016368">
    <property type="component" value="Unassembled WGS sequence"/>
</dbReference>
<evidence type="ECO:0000313" key="1">
    <source>
        <dbReference type="EMBL" id="EGI75547.1"/>
    </source>
</evidence>
<proteinExistence type="predicted"/>
<dbReference type="RefSeq" id="WP_006299321.1">
    <property type="nucleotide sequence ID" value="NZ_AEGR01000102.1"/>
</dbReference>
<evidence type="ECO:0000313" key="2">
    <source>
        <dbReference type="Proteomes" id="UP000016368"/>
    </source>
</evidence>
<dbReference type="EMBL" id="AEGR01000102">
    <property type="protein sequence ID" value="EGI75547.1"/>
    <property type="molecule type" value="Genomic_DNA"/>
</dbReference>
<organism evidence="1 2">
    <name type="scientific">Hylemonella gracilis ATCC 19624</name>
    <dbReference type="NCBI Taxonomy" id="887062"/>
    <lineage>
        <taxon>Bacteria</taxon>
        <taxon>Pseudomonadati</taxon>
        <taxon>Pseudomonadota</taxon>
        <taxon>Betaproteobacteria</taxon>
        <taxon>Burkholderiales</taxon>
        <taxon>Comamonadaceae</taxon>
        <taxon>Hylemonella</taxon>
    </lineage>
</organism>
<dbReference type="AlphaFoldDB" id="F3KXI0"/>
<dbReference type="OrthoDB" id="9853244at2"/>
<name>F3KXI0_9BURK</name>
<protein>
    <submittedName>
        <fullName evidence="1">Uncharacterized protein</fullName>
    </submittedName>
</protein>
<keyword evidence="2" id="KW-1185">Reference proteome</keyword>